<evidence type="ECO:0000259" key="2">
    <source>
        <dbReference type="Pfam" id="PF20521"/>
    </source>
</evidence>
<dbReference type="InterPro" id="IPR046624">
    <property type="entry name" value="CSS2_C"/>
</dbReference>
<proteinExistence type="predicted"/>
<dbReference type="Pfam" id="PF20521">
    <property type="entry name" value="DUF6736"/>
    <property type="match status" value="1"/>
</dbReference>
<organism evidence="3 4">
    <name type="scientific">Fusarium torulosum</name>
    <dbReference type="NCBI Taxonomy" id="33205"/>
    <lineage>
        <taxon>Eukaryota</taxon>
        <taxon>Fungi</taxon>
        <taxon>Dikarya</taxon>
        <taxon>Ascomycota</taxon>
        <taxon>Pezizomycotina</taxon>
        <taxon>Sordariomycetes</taxon>
        <taxon>Hypocreomycetidae</taxon>
        <taxon>Hypocreales</taxon>
        <taxon>Nectriaceae</taxon>
        <taxon>Fusarium</taxon>
    </lineage>
</organism>
<keyword evidence="4" id="KW-1185">Reference proteome</keyword>
<feature type="domain" description="Secreted protein CSS2 C-terminal" evidence="2">
    <location>
        <begin position="127"/>
        <end position="196"/>
    </location>
</feature>
<dbReference type="Proteomes" id="UP001187734">
    <property type="component" value="Unassembled WGS sequence"/>
</dbReference>
<feature type="transmembrane region" description="Helical" evidence="1">
    <location>
        <begin position="83"/>
        <end position="101"/>
    </location>
</feature>
<keyword evidence="1" id="KW-0472">Membrane</keyword>
<protein>
    <recommendedName>
        <fullName evidence="2">Secreted protein CSS2 C-terminal domain-containing protein</fullName>
    </recommendedName>
</protein>
<keyword evidence="1" id="KW-0812">Transmembrane</keyword>
<comment type="caution">
    <text evidence="3">The sequence shown here is derived from an EMBL/GenBank/DDBJ whole genome shotgun (WGS) entry which is preliminary data.</text>
</comment>
<reference evidence="3" key="1">
    <citation type="submission" date="2018-03" db="EMBL/GenBank/DDBJ databases">
        <authorList>
            <person name="Guldener U."/>
        </authorList>
    </citation>
    <scope>NUCLEOTIDE SEQUENCE</scope>
</reference>
<name>A0AAE8MJ05_9HYPO</name>
<evidence type="ECO:0000256" key="1">
    <source>
        <dbReference type="SAM" id="Phobius"/>
    </source>
</evidence>
<gene>
    <name evidence="3" type="ORF">FTOL_11546</name>
</gene>
<evidence type="ECO:0000313" key="4">
    <source>
        <dbReference type="Proteomes" id="UP001187734"/>
    </source>
</evidence>
<keyword evidence="1" id="KW-1133">Transmembrane helix</keyword>
<sequence>MASDTRANPSALKRFNQVTVAYVIPSLLLVLNLMDAYHATEFNVVAGAYLLFSSLYGDEEPGNPEPKKTGPEKDKALSTSHRLLATGGAFIVLLLGLRPIFNTVADLCFELFYNNETIDQMFFQGYAGPDQEIRYQFRAIRSDRCIPDQSTILGAIEHHTKKHGSKLHQTECLDLTETFSGFLLIGPTETFDMELYCGPTLSFNSNCDGEDK</sequence>
<evidence type="ECO:0000313" key="3">
    <source>
        <dbReference type="EMBL" id="SPJ85763.1"/>
    </source>
</evidence>
<dbReference type="AlphaFoldDB" id="A0AAE8MJ05"/>
<accession>A0AAE8MJ05</accession>
<dbReference type="EMBL" id="ONZP01000494">
    <property type="protein sequence ID" value="SPJ85763.1"/>
    <property type="molecule type" value="Genomic_DNA"/>
</dbReference>